<feature type="region of interest" description="Disordered" evidence="4">
    <location>
        <begin position="1"/>
        <end position="65"/>
    </location>
</feature>
<reference evidence="5 6" key="1">
    <citation type="submission" date="2020-04" db="EMBL/GenBank/DDBJ databases">
        <title>Plant Genome Project.</title>
        <authorList>
            <person name="Zhang R.-G."/>
        </authorList>
    </citation>
    <scope>NUCLEOTIDE SEQUENCE [LARGE SCALE GENOMIC DNA]</scope>
    <source>
        <strain evidence="5">YNK0</strain>
        <tissue evidence="5">Leaf</tissue>
    </source>
</reference>
<dbReference type="Pfam" id="PF01025">
    <property type="entry name" value="GrpE"/>
    <property type="match status" value="1"/>
</dbReference>
<dbReference type="Proteomes" id="UP000655225">
    <property type="component" value="Unassembled WGS sequence"/>
</dbReference>
<dbReference type="CDD" id="cd00446">
    <property type="entry name" value="GrpE"/>
    <property type="match status" value="1"/>
</dbReference>
<evidence type="ECO:0000256" key="2">
    <source>
        <dbReference type="ARBA" id="ARBA00009054"/>
    </source>
</evidence>
<keyword evidence="3" id="KW-0143">Chaperone</keyword>
<proteinExistence type="inferred from homology"/>
<dbReference type="GO" id="GO:0006457">
    <property type="term" value="P:protein folding"/>
    <property type="evidence" value="ECO:0007669"/>
    <property type="project" value="InterPro"/>
</dbReference>
<dbReference type="InterPro" id="IPR000740">
    <property type="entry name" value="GrpE"/>
</dbReference>
<dbReference type="GO" id="GO:0001405">
    <property type="term" value="C:PAM complex, Tim23 associated import motor"/>
    <property type="evidence" value="ECO:0007669"/>
    <property type="project" value="TreeGrafter"/>
</dbReference>
<accession>A0A835DMJ5</accession>
<keyword evidence="6" id="KW-1185">Reference proteome</keyword>
<dbReference type="GO" id="GO:0000774">
    <property type="term" value="F:adenyl-nucleotide exchange factor activity"/>
    <property type="evidence" value="ECO:0007669"/>
    <property type="project" value="InterPro"/>
</dbReference>
<dbReference type="PANTHER" id="PTHR21237">
    <property type="entry name" value="GRPE PROTEIN"/>
    <property type="match status" value="1"/>
</dbReference>
<comment type="subcellular location">
    <subcellularLocation>
        <location evidence="1">Mitochondrion matrix</location>
    </subcellularLocation>
</comment>
<comment type="similarity">
    <text evidence="2">Belongs to the GrpE family.</text>
</comment>
<dbReference type="Gene3D" id="2.30.22.10">
    <property type="entry name" value="Head domain of nucleotide exchange factor GrpE"/>
    <property type="match status" value="1"/>
</dbReference>
<evidence type="ECO:0000313" key="5">
    <source>
        <dbReference type="EMBL" id="KAF8409638.1"/>
    </source>
</evidence>
<dbReference type="FunFam" id="2.30.22.10:FF:000002">
    <property type="entry name" value="GrpE protein homolog"/>
    <property type="match status" value="1"/>
</dbReference>
<dbReference type="GO" id="GO:0042803">
    <property type="term" value="F:protein homodimerization activity"/>
    <property type="evidence" value="ECO:0007669"/>
    <property type="project" value="InterPro"/>
</dbReference>
<feature type="compositionally biased region" description="Basic and acidic residues" evidence="4">
    <location>
        <begin position="35"/>
        <end position="47"/>
    </location>
</feature>
<evidence type="ECO:0008006" key="7">
    <source>
        <dbReference type="Google" id="ProtNLM"/>
    </source>
</evidence>
<dbReference type="InterPro" id="IPR009012">
    <property type="entry name" value="GrpE_head"/>
</dbReference>
<feature type="compositionally biased region" description="Low complexity" evidence="4">
    <location>
        <begin position="54"/>
        <end position="65"/>
    </location>
</feature>
<evidence type="ECO:0000256" key="1">
    <source>
        <dbReference type="ARBA" id="ARBA00004305"/>
    </source>
</evidence>
<dbReference type="AlphaFoldDB" id="A0A835DMJ5"/>
<dbReference type="PROSITE" id="PS01071">
    <property type="entry name" value="GRPE"/>
    <property type="match status" value="1"/>
</dbReference>
<dbReference type="GO" id="GO:0051082">
    <property type="term" value="F:unfolded protein binding"/>
    <property type="evidence" value="ECO:0007669"/>
    <property type="project" value="TreeGrafter"/>
</dbReference>
<dbReference type="EMBL" id="JABCRI010000003">
    <property type="protein sequence ID" value="KAF8409638.1"/>
    <property type="molecule type" value="Genomic_DNA"/>
</dbReference>
<dbReference type="SUPFAM" id="SSF51064">
    <property type="entry name" value="Head domain of nucleotide exchange factor GrpE"/>
    <property type="match status" value="1"/>
</dbReference>
<name>A0A835DMJ5_TETSI</name>
<dbReference type="GO" id="GO:0051087">
    <property type="term" value="F:protein-folding chaperone binding"/>
    <property type="evidence" value="ECO:0007669"/>
    <property type="project" value="InterPro"/>
</dbReference>
<organism evidence="5 6">
    <name type="scientific">Tetracentron sinense</name>
    <name type="common">Spur-leaf</name>
    <dbReference type="NCBI Taxonomy" id="13715"/>
    <lineage>
        <taxon>Eukaryota</taxon>
        <taxon>Viridiplantae</taxon>
        <taxon>Streptophyta</taxon>
        <taxon>Embryophyta</taxon>
        <taxon>Tracheophyta</taxon>
        <taxon>Spermatophyta</taxon>
        <taxon>Magnoliopsida</taxon>
        <taxon>Trochodendrales</taxon>
        <taxon>Trochodendraceae</taxon>
        <taxon>Tetracentron</taxon>
    </lineage>
</organism>
<evidence type="ECO:0000256" key="3">
    <source>
        <dbReference type="ARBA" id="ARBA00023186"/>
    </source>
</evidence>
<dbReference type="OrthoDB" id="201635at2759"/>
<gene>
    <name evidence="5" type="ORF">HHK36_005716</name>
</gene>
<comment type="caution">
    <text evidence="5">The sequence shown here is derived from an EMBL/GenBank/DDBJ whole genome shotgun (WGS) entry which is preliminary data.</text>
</comment>
<sequence>MSFSISPQPTEKETNQSSDEHGAFVKNNSTSTDDEPVKTSGDTKTEEQTEGTDSSSQSKPSTSQSVKRWSQELCKEFIRCCGQFGGASSVVKDSFSKIDLSKDTTGAVPLLKTLLEGVEMTDKQVAEVLRKSGVENFDPMNEQLDPHRHYAVFEIPDGSKPPGTVAGILKSGYMLYDRVIRPAEVGVTVALDNNEADQGSEA</sequence>
<evidence type="ECO:0000256" key="4">
    <source>
        <dbReference type="SAM" id="MobiDB-lite"/>
    </source>
</evidence>
<feature type="compositionally biased region" description="Basic and acidic residues" evidence="4">
    <location>
        <begin position="10"/>
        <end position="23"/>
    </location>
</feature>
<dbReference type="PANTHER" id="PTHR21237:SF23">
    <property type="entry name" value="GRPE PROTEIN HOMOLOG, MITOCHONDRIAL"/>
    <property type="match status" value="1"/>
</dbReference>
<dbReference type="GO" id="GO:0030150">
    <property type="term" value="P:protein import into mitochondrial matrix"/>
    <property type="evidence" value="ECO:0007669"/>
    <property type="project" value="TreeGrafter"/>
</dbReference>
<evidence type="ECO:0000313" key="6">
    <source>
        <dbReference type="Proteomes" id="UP000655225"/>
    </source>
</evidence>
<protein>
    <recommendedName>
        <fullName evidence="7">GrpE protein homolog</fullName>
    </recommendedName>
</protein>